<dbReference type="AlphaFoldDB" id="A0A5B7GD23"/>
<dbReference type="Proteomes" id="UP000324222">
    <property type="component" value="Unassembled WGS sequence"/>
</dbReference>
<reference evidence="1 2" key="1">
    <citation type="submission" date="2019-05" db="EMBL/GenBank/DDBJ databases">
        <title>Another draft genome of Portunus trituberculatus and its Hox gene families provides insights of decapod evolution.</title>
        <authorList>
            <person name="Jeong J.-H."/>
            <person name="Song I."/>
            <person name="Kim S."/>
            <person name="Choi T."/>
            <person name="Kim D."/>
            <person name="Ryu S."/>
            <person name="Kim W."/>
        </authorList>
    </citation>
    <scope>NUCLEOTIDE SEQUENCE [LARGE SCALE GENOMIC DNA]</scope>
    <source>
        <tissue evidence="1">Muscle</tissue>
    </source>
</reference>
<name>A0A5B7GD23_PORTR</name>
<dbReference type="EMBL" id="VSRR010013201">
    <property type="protein sequence ID" value="MPC55466.1"/>
    <property type="molecule type" value="Genomic_DNA"/>
</dbReference>
<accession>A0A5B7GD23</accession>
<keyword evidence="2" id="KW-1185">Reference proteome</keyword>
<sequence>MSKAAISFFLGIQSRRSMSLFPRNPAHCSRKEIRSSNHSLVMVSFSLSSLQPLVAGVQAGHALPFRRFDHAAQSRLQPQP</sequence>
<organism evidence="1 2">
    <name type="scientific">Portunus trituberculatus</name>
    <name type="common">Swimming crab</name>
    <name type="synonym">Neptunus trituberculatus</name>
    <dbReference type="NCBI Taxonomy" id="210409"/>
    <lineage>
        <taxon>Eukaryota</taxon>
        <taxon>Metazoa</taxon>
        <taxon>Ecdysozoa</taxon>
        <taxon>Arthropoda</taxon>
        <taxon>Crustacea</taxon>
        <taxon>Multicrustacea</taxon>
        <taxon>Malacostraca</taxon>
        <taxon>Eumalacostraca</taxon>
        <taxon>Eucarida</taxon>
        <taxon>Decapoda</taxon>
        <taxon>Pleocyemata</taxon>
        <taxon>Brachyura</taxon>
        <taxon>Eubrachyura</taxon>
        <taxon>Portunoidea</taxon>
        <taxon>Portunidae</taxon>
        <taxon>Portuninae</taxon>
        <taxon>Portunus</taxon>
    </lineage>
</organism>
<protein>
    <submittedName>
        <fullName evidence="1">Uncharacterized protein</fullName>
    </submittedName>
</protein>
<proteinExistence type="predicted"/>
<gene>
    <name evidence="1" type="ORF">E2C01_049405</name>
</gene>
<evidence type="ECO:0000313" key="2">
    <source>
        <dbReference type="Proteomes" id="UP000324222"/>
    </source>
</evidence>
<evidence type="ECO:0000313" key="1">
    <source>
        <dbReference type="EMBL" id="MPC55466.1"/>
    </source>
</evidence>
<comment type="caution">
    <text evidence="1">The sequence shown here is derived from an EMBL/GenBank/DDBJ whole genome shotgun (WGS) entry which is preliminary data.</text>
</comment>